<dbReference type="SUPFAM" id="SSF54427">
    <property type="entry name" value="NTF2-like"/>
    <property type="match status" value="1"/>
</dbReference>
<dbReference type="InterPro" id="IPR032710">
    <property type="entry name" value="NTF2-like_dom_sf"/>
</dbReference>
<accession>A0ABY6CI91</accession>
<name>A0ABY6CI91_9HYPH</name>
<dbReference type="Proteomes" id="UP001061862">
    <property type="component" value="Chromosome"/>
</dbReference>
<evidence type="ECO:0000313" key="2">
    <source>
        <dbReference type="EMBL" id="UXN71925.1"/>
    </source>
</evidence>
<dbReference type="Gene3D" id="3.10.450.50">
    <property type="match status" value="1"/>
</dbReference>
<dbReference type="RefSeq" id="WP_262171688.1">
    <property type="nucleotide sequence ID" value="NZ_CP104965.1"/>
</dbReference>
<evidence type="ECO:0000259" key="1">
    <source>
        <dbReference type="Pfam" id="PF12680"/>
    </source>
</evidence>
<dbReference type="InterPro" id="IPR011944">
    <property type="entry name" value="Steroid_delta5-4_isomerase"/>
</dbReference>
<sequence>MMNEHAASFADSWHRNAVEQVVRSLEAAFNAHNPDALAACYSENTVWTNAMGRRLLGRAAVAEFGHSVISRLKDSYARYEIASIVALRPDLLAVGVDQTPTDADGIAIDGGHGAALYVIGLEIDGWRIVAGQNTIVAS</sequence>
<keyword evidence="3" id="KW-1185">Reference proteome</keyword>
<dbReference type="Pfam" id="PF12680">
    <property type="entry name" value="SnoaL_2"/>
    <property type="match status" value="1"/>
</dbReference>
<dbReference type="InterPro" id="IPR037401">
    <property type="entry name" value="SnoaL-like"/>
</dbReference>
<organism evidence="2 3">
    <name type="scientific">Devosia neptuniae</name>
    <dbReference type="NCBI Taxonomy" id="191302"/>
    <lineage>
        <taxon>Bacteria</taxon>
        <taxon>Pseudomonadati</taxon>
        <taxon>Pseudomonadota</taxon>
        <taxon>Alphaproteobacteria</taxon>
        <taxon>Hyphomicrobiales</taxon>
        <taxon>Devosiaceae</taxon>
        <taxon>Devosia</taxon>
    </lineage>
</organism>
<evidence type="ECO:0000313" key="3">
    <source>
        <dbReference type="Proteomes" id="UP001061862"/>
    </source>
</evidence>
<dbReference type="NCBIfam" id="TIGR02246">
    <property type="entry name" value="SgcJ/EcaC family oxidoreductase"/>
    <property type="match status" value="1"/>
</dbReference>
<feature type="domain" description="SnoaL-like" evidence="1">
    <location>
        <begin position="23"/>
        <end position="108"/>
    </location>
</feature>
<proteinExistence type="predicted"/>
<protein>
    <submittedName>
        <fullName evidence="2">SgcJ/EcaC family oxidoreductase</fullName>
    </submittedName>
</protein>
<gene>
    <name evidence="2" type="ORF">N8A98_12415</name>
</gene>
<dbReference type="EMBL" id="CP104965">
    <property type="protein sequence ID" value="UXN71925.1"/>
    <property type="molecule type" value="Genomic_DNA"/>
</dbReference>
<reference evidence="2 3" key="1">
    <citation type="submission" date="2022-09" db="EMBL/GenBank/DDBJ databases">
        <title>Interaction between co-microsymbionts with complementary sets of symbiotic genes in legume-rhizobium systems.</title>
        <authorList>
            <person name="Safronova V."/>
            <person name="Sazanova A."/>
            <person name="Afonin A."/>
            <person name="Chirak E."/>
        </authorList>
    </citation>
    <scope>NUCLEOTIDE SEQUENCE [LARGE SCALE GENOMIC DNA]</scope>
    <source>
        <strain evidence="2 3">A18/4-1</strain>
    </source>
</reference>